<sequence length="110" mass="11618">MQGPTSRRADTERCSPSTSMFRCLLGAEAPPAGTGRPELERPGPAQRGPSSRPGPPWSWRPRRATWSAVRPPWRACDASRAAAAGGSGRGPRRAPWTCCGARRGRPGGAG</sequence>
<dbReference type="EMBL" id="GBRH01209222">
    <property type="protein sequence ID" value="JAD88673.1"/>
    <property type="molecule type" value="Transcribed_RNA"/>
</dbReference>
<evidence type="ECO:0000313" key="2">
    <source>
        <dbReference type="EMBL" id="JAD88673.1"/>
    </source>
</evidence>
<feature type="region of interest" description="Disordered" evidence="1">
    <location>
        <begin position="26"/>
        <end position="110"/>
    </location>
</feature>
<evidence type="ECO:0000256" key="1">
    <source>
        <dbReference type="SAM" id="MobiDB-lite"/>
    </source>
</evidence>
<reference evidence="2" key="1">
    <citation type="submission" date="2014-09" db="EMBL/GenBank/DDBJ databases">
        <authorList>
            <person name="Magalhaes I.L.F."/>
            <person name="Oliveira U."/>
            <person name="Santos F.R."/>
            <person name="Vidigal T.H.D.A."/>
            <person name="Brescovit A.D."/>
            <person name="Santos A.J."/>
        </authorList>
    </citation>
    <scope>NUCLEOTIDE SEQUENCE</scope>
    <source>
        <tissue evidence="2">Shoot tissue taken approximately 20 cm above the soil surface</tissue>
    </source>
</reference>
<reference evidence="2" key="2">
    <citation type="journal article" date="2015" name="Data Brief">
        <title>Shoot transcriptome of the giant reed, Arundo donax.</title>
        <authorList>
            <person name="Barrero R.A."/>
            <person name="Guerrero F.D."/>
            <person name="Moolhuijzen P."/>
            <person name="Goolsby J.A."/>
            <person name="Tidwell J."/>
            <person name="Bellgard S.E."/>
            <person name="Bellgard M.I."/>
        </authorList>
    </citation>
    <scope>NUCLEOTIDE SEQUENCE</scope>
    <source>
        <tissue evidence="2">Shoot tissue taken approximately 20 cm above the soil surface</tissue>
    </source>
</reference>
<dbReference type="AlphaFoldDB" id="A0A0A9DPS4"/>
<name>A0A0A9DPS4_ARUDO</name>
<proteinExistence type="predicted"/>
<protein>
    <submittedName>
        <fullName evidence="2">Uncharacterized protein</fullName>
    </submittedName>
</protein>
<organism evidence="2">
    <name type="scientific">Arundo donax</name>
    <name type="common">Giant reed</name>
    <name type="synonym">Donax arundinaceus</name>
    <dbReference type="NCBI Taxonomy" id="35708"/>
    <lineage>
        <taxon>Eukaryota</taxon>
        <taxon>Viridiplantae</taxon>
        <taxon>Streptophyta</taxon>
        <taxon>Embryophyta</taxon>
        <taxon>Tracheophyta</taxon>
        <taxon>Spermatophyta</taxon>
        <taxon>Magnoliopsida</taxon>
        <taxon>Liliopsida</taxon>
        <taxon>Poales</taxon>
        <taxon>Poaceae</taxon>
        <taxon>PACMAD clade</taxon>
        <taxon>Arundinoideae</taxon>
        <taxon>Arundineae</taxon>
        <taxon>Arundo</taxon>
    </lineage>
</organism>
<feature type="compositionally biased region" description="Low complexity" evidence="1">
    <location>
        <begin position="42"/>
        <end position="51"/>
    </location>
</feature>
<accession>A0A0A9DPS4</accession>